<name>A0ABX6QPJ2_9HYPH</name>
<dbReference type="EMBL" id="CP058350">
    <property type="protein sequence ID" value="QLF70519.1"/>
    <property type="molecule type" value="Genomic_DNA"/>
</dbReference>
<dbReference type="Proteomes" id="UP000308530">
    <property type="component" value="Chromosome"/>
</dbReference>
<evidence type="ECO:0000256" key="1">
    <source>
        <dbReference type="SAM" id="MobiDB-lite"/>
    </source>
</evidence>
<proteinExistence type="predicted"/>
<gene>
    <name evidence="2" type="ORF">FE840_013790</name>
</gene>
<keyword evidence="3" id="KW-1185">Reference proteome</keyword>
<feature type="region of interest" description="Disordered" evidence="1">
    <location>
        <begin position="82"/>
        <end position="106"/>
    </location>
</feature>
<sequence>MSHKPQMPSLNLISPAALAATFVATLRDHIQRRRRKAAISAAFRDIARLPQRVQQDLIFRDPRLTSPIRMNNIRNIRLIDANTRATKRTSATPRSLQPQPLQQMRG</sequence>
<evidence type="ECO:0000313" key="3">
    <source>
        <dbReference type="Proteomes" id="UP000308530"/>
    </source>
</evidence>
<protein>
    <submittedName>
        <fullName evidence="2">Uncharacterized protein</fullName>
    </submittedName>
</protein>
<accession>A0ABX6QPJ2</accession>
<evidence type="ECO:0000313" key="2">
    <source>
        <dbReference type="EMBL" id="QLF70519.1"/>
    </source>
</evidence>
<dbReference type="RefSeq" id="WP_138286073.1">
    <property type="nucleotide sequence ID" value="NZ_CP058350.1"/>
</dbReference>
<feature type="compositionally biased region" description="Polar residues" evidence="1">
    <location>
        <begin position="88"/>
        <end position="106"/>
    </location>
</feature>
<reference evidence="2 3" key="1">
    <citation type="submission" date="2020-06" db="EMBL/GenBank/DDBJ databases">
        <title>Genome sequence of Rhizobium sp strain ADMK78.</title>
        <authorList>
            <person name="Rahi P."/>
        </authorList>
    </citation>
    <scope>NUCLEOTIDE SEQUENCE [LARGE SCALE GENOMIC DNA]</scope>
    <source>
        <strain evidence="2 3">ADMK78</strain>
    </source>
</reference>
<organism evidence="2 3">
    <name type="scientific">Peteryoungia desertarenae</name>
    <dbReference type="NCBI Taxonomy" id="1813451"/>
    <lineage>
        <taxon>Bacteria</taxon>
        <taxon>Pseudomonadati</taxon>
        <taxon>Pseudomonadota</taxon>
        <taxon>Alphaproteobacteria</taxon>
        <taxon>Hyphomicrobiales</taxon>
        <taxon>Rhizobiaceae</taxon>
        <taxon>Peteryoungia</taxon>
    </lineage>
</organism>